<dbReference type="Pfam" id="PF12937">
    <property type="entry name" value="F-box-like"/>
    <property type="match status" value="1"/>
</dbReference>
<keyword evidence="6" id="KW-1185">Reference proteome</keyword>
<evidence type="ECO:0000313" key="5">
    <source>
        <dbReference type="EMBL" id="KAK4034185.1"/>
    </source>
</evidence>
<proteinExistence type="predicted"/>
<evidence type="ECO:0000256" key="3">
    <source>
        <dbReference type="PROSITE-ProRule" id="PRU00023"/>
    </source>
</evidence>
<feature type="repeat" description="ANK" evidence="3">
    <location>
        <begin position="253"/>
        <end position="286"/>
    </location>
</feature>
<evidence type="ECO:0000259" key="4">
    <source>
        <dbReference type="PROSITE" id="PS50181"/>
    </source>
</evidence>
<dbReference type="InterPro" id="IPR036770">
    <property type="entry name" value="Ankyrin_rpt-contain_sf"/>
</dbReference>
<dbReference type="InterPro" id="IPR036047">
    <property type="entry name" value="F-box-like_dom_sf"/>
</dbReference>
<keyword evidence="2 3" id="KW-0040">ANK repeat</keyword>
<evidence type="ECO:0000256" key="2">
    <source>
        <dbReference type="ARBA" id="ARBA00023043"/>
    </source>
</evidence>
<dbReference type="PROSITE" id="PS50297">
    <property type="entry name" value="ANK_REP_REGION"/>
    <property type="match status" value="4"/>
</dbReference>
<dbReference type="SMART" id="SM00248">
    <property type="entry name" value="ANK"/>
    <property type="match status" value="7"/>
</dbReference>
<dbReference type="Pfam" id="PF00023">
    <property type="entry name" value="Ank"/>
    <property type="match status" value="3"/>
</dbReference>
<dbReference type="PROSITE" id="PS50181">
    <property type="entry name" value="FBOX"/>
    <property type="match status" value="1"/>
</dbReference>
<dbReference type="CDD" id="cd09917">
    <property type="entry name" value="F-box_SF"/>
    <property type="match status" value="1"/>
</dbReference>
<dbReference type="EMBL" id="MU854491">
    <property type="protein sequence ID" value="KAK4034185.1"/>
    <property type="molecule type" value="Genomic_DNA"/>
</dbReference>
<keyword evidence="1" id="KW-0677">Repeat</keyword>
<feature type="repeat" description="ANK" evidence="3">
    <location>
        <begin position="541"/>
        <end position="580"/>
    </location>
</feature>
<evidence type="ECO:0000313" key="6">
    <source>
        <dbReference type="Proteomes" id="UP001303115"/>
    </source>
</evidence>
<dbReference type="PANTHER" id="PTHR24198:SF165">
    <property type="entry name" value="ANKYRIN REPEAT-CONTAINING PROTEIN-RELATED"/>
    <property type="match status" value="1"/>
</dbReference>
<dbReference type="Gene3D" id="1.25.40.20">
    <property type="entry name" value="Ankyrin repeat-containing domain"/>
    <property type="match status" value="3"/>
</dbReference>
<organism evidence="5 6">
    <name type="scientific">Parachaetomium inaequale</name>
    <dbReference type="NCBI Taxonomy" id="2588326"/>
    <lineage>
        <taxon>Eukaryota</taxon>
        <taxon>Fungi</taxon>
        <taxon>Dikarya</taxon>
        <taxon>Ascomycota</taxon>
        <taxon>Pezizomycotina</taxon>
        <taxon>Sordariomycetes</taxon>
        <taxon>Sordariomycetidae</taxon>
        <taxon>Sordariales</taxon>
        <taxon>Chaetomiaceae</taxon>
        <taxon>Parachaetomium</taxon>
    </lineage>
</organism>
<dbReference type="Pfam" id="PF12796">
    <property type="entry name" value="Ank_2"/>
    <property type="match status" value="1"/>
</dbReference>
<sequence>MPGNAIKPGLIKFLPRYLEQRNQEYKALYKHWLSGADDHRYAPATWPTDRCMFTSLPAELLVLICRRLYQADLFHLALTCRALTAITIDLLYTRDISDFDCLALRWACTFGIVPTLERTLSYGAPPNHAFRIDSHAKCSWVLAVPFVPPFPGRLLCNTPLTTAIVANEPGIVRLLLERGVDVNAPGPEAVGPHQRGFQVLFPINLAMGTPDMPLFPGFQPGNPQIVRCLLDAGADPNQYTTDLRPIHRGSEVRGFTPLLMAMQAEVPVETVKLLLERGADPTRLSTYQGAFYVRITEVPAEFWERSPLGAALHCSGVGDIFPLDMEKIELLLMHGAAHEISYVSGGLAPHYPMPMLCRHWNHRQIVQILEMFIDHGVNIASWAERVIPPTISVILWSQKFIGRCERDGAIHKARAAVSKVCEIITLLAEATLVDDCAGPVRKSAIIDAVIAVSSDLTGIPSSIRGQTALRHVCKPLSPEGSPSLIRVLLHYGAAMNSPDSQGRTALHHAATFSSGDRVRILVEFRGGPAVSGLAVDALDARGWTPLHYACLFGFWDEPDGQVTTARLLLENGADVRAMTNNGWTPLSLAAFAANLGLVELLLDYGAHVRDLFLPRRANAEPTLVPIGRLIFVPSTTLAAVGWPHCVRWAFTSEFATNSKAPPMLRLMTELAVRKACVATLLAYRLGIPVPIPPVQEHSSISPAGYSTYYPGDSPKFRVNLMDHPFGMASTGTSDLAADDFEKDIDGLLDVLEQLGLEAAVASVPKPERPLVFWQSCLPRDTVDPDTR</sequence>
<reference evidence="6" key="1">
    <citation type="journal article" date="2023" name="Mol. Phylogenet. Evol.">
        <title>Genome-scale phylogeny and comparative genomics of the fungal order Sordariales.</title>
        <authorList>
            <person name="Hensen N."/>
            <person name="Bonometti L."/>
            <person name="Westerberg I."/>
            <person name="Brannstrom I.O."/>
            <person name="Guillou S."/>
            <person name="Cros-Aarteil S."/>
            <person name="Calhoun S."/>
            <person name="Haridas S."/>
            <person name="Kuo A."/>
            <person name="Mondo S."/>
            <person name="Pangilinan J."/>
            <person name="Riley R."/>
            <person name="LaButti K."/>
            <person name="Andreopoulos B."/>
            <person name="Lipzen A."/>
            <person name="Chen C."/>
            <person name="Yan M."/>
            <person name="Daum C."/>
            <person name="Ng V."/>
            <person name="Clum A."/>
            <person name="Steindorff A."/>
            <person name="Ohm R.A."/>
            <person name="Martin F."/>
            <person name="Silar P."/>
            <person name="Natvig D.O."/>
            <person name="Lalanne C."/>
            <person name="Gautier V."/>
            <person name="Ament-Velasquez S.L."/>
            <person name="Kruys A."/>
            <person name="Hutchinson M.I."/>
            <person name="Powell A.J."/>
            <person name="Barry K."/>
            <person name="Miller A.N."/>
            <person name="Grigoriev I.V."/>
            <person name="Debuchy R."/>
            <person name="Gladieux P."/>
            <person name="Hiltunen Thoren M."/>
            <person name="Johannesson H."/>
        </authorList>
    </citation>
    <scope>NUCLEOTIDE SEQUENCE [LARGE SCALE GENOMIC DNA]</scope>
    <source>
        <strain evidence="6">CBS 284.82</strain>
    </source>
</reference>
<feature type="repeat" description="ANK" evidence="3">
    <location>
        <begin position="155"/>
        <end position="187"/>
    </location>
</feature>
<dbReference type="InterPro" id="IPR001810">
    <property type="entry name" value="F-box_dom"/>
</dbReference>
<feature type="domain" description="F-box" evidence="4">
    <location>
        <begin position="50"/>
        <end position="96"/>
    </location>
</feature>
<name>A0AAN6SP10_9PEZI</name>
<dbReference type="PANTHER" id="PTHR24198">
    <property type="entry name" value="ANKYRIN REPEAT AND PROTEIN KINASE DOMAIN-CONTAINING PROTEIN"/>
    <property type="match status" value="1"/>
</dbReference>
<dbReference type="SUPFAM" id="SSF48403">
    <property type="entry name" value="Ankyrin repeat"/>
    <property type="match status" value="1"/>
</dbReference>
<dbReference type="InterPro" id="IPR002110">
    <property type="entry name" value="Ankyrin_rpt"/>
</dbReference>
<dbReference type="PROSITE" id="PS50088">
    <property type="entry name" value="ANK_REPEAT"/>
    <property type="match status" value="4"/>
</dbReference>
<dbReference type="AlphaFoldDB" id="A0AAN6SP10"/>
<gene>
    <name evidence="5" type="ORF">C8A01DRAFT_18965</name>
</gene>
<dbReference type="Proteomes" id="UP001303115">
    <property type="component" value="Unassembled WGS sequence"/>
</dbReference>
<accession>A0AAN6SP10</accession>
<dbReference type="SUPFAM" id="SSF81383">
    <property type="entry name" value="F-box domain"/>
    <property type="match status" value="1"/>
</dbReference>
<comment type="caution">
    <text evidence="5">The sequence shown here is derived from an EMBL/GenBank/DDBJ whole genome shotgun (WGS) entry which is preliminary data.</text>
</comment>
<evidence type="ECO:0000256" key="1">
    <source>
        <dbReference type="ARBA" id="ARBA00022737"/>
    </source>
</evidence>
<feature type="repeat" description="ANK" evidence="3">
    <location>
        <begin position="581"/>
        <end position="608"/>
    </location>
</feature>
<protein>
    <recommendedName>
        <fullName evidence="4">F-box domain-containing protein</fullName>
    </recommendedName>
</protein>